<sequence>MTNLLKGRKILNRNQPLKKRNLPQEKLNMFRNKNPIKGQEAGHVKFALMNLLQEKNLFDHRKLIHEDTDDIMTSEEAEKFIYDEELDFYTCNNCSAEFQTKEEVERHYETHEEKYDCEVCNKTVSGALNFSSHLQQHRDDKHFPCPLCSHITSRKSAMLIHIVRLHFRKYDFQCQSCGKCFNDASTFKEHENFHLGVKPFICVVCNKDFVYSRYLVAHQVRNHRVRVLDKESKTQCHMCSKIFARNETLVKHVLNKHLSYHEGPAEKKHLCDVCGQGFSRTDKLKIHYRKHTGEKPYSCVYCSKSFIKKDYLIMHERIHNGEKPYVCDICGKSFNQGAPLRIHMRSHTGERPYICPHCNTGFFPALEVELKVGDGDCDLLNLYKKEKKKSPEKYLPLKKKIKEEVDDEYTPPGYKKKFKMKTSSPTKPKQKKLKKQEHKIWTCRRCLLEFETRRDLTEHTKIHHVEEPKDQHTFKYDEEQDLYTCNTCSAEYQSKEEVENHITKIHEEFYTCEICKHTSTKAYSFAVHMKGHTNDDTYT</sequence>
<dbReference type="GO" id="GO:0000981">
    <property type="term" value="F:DNA-binding transcription factor activity, RNA polymerase II-specific"/>
    <property type="evidence" value="ECO:0007669"/>
    <property type="project" value="TreeGrafter"/>
</dbReference>
<evidence type="ECO:0000256" key="2">
    <source>
        <dbReference type="ARBA" id="ARBA00022723"/>
    </source>
</evidence>
<keyword evidence="5" id="KW-0862">Zinc</keyword>
<keyword evidence="10" id="KW-1185">Reference proteome</keyword>
<dbReference type="Pfam" id="PF00096">
    <property type="entry name" value="zf-C2H2"/>
    <property type="match status" value="5"/>
</dbReference>
<evidence type="ECO:0000259" key="8">
    <source>
        <dbReference type="PROSITE" id="PS50157"/>
    </source>
</evidence>
<evidence type="ECO:0000313" key="9">
    <source>
        <dbReference type="EMBL" id="KAJ8945365.1"/>
    </source>
</evidence>
<dbReference type="FunFam" id="3.30.160.60:FF:000446">
    <property type="entry name" value="Zinc finger protein"/>
    <property type="match status" value="1"/>
</dbReference>
<dbReference type="Pfam" id="PF12874">
    <property type="entry name" value="zf-met"/>
    <property type="match status" value="1"/>
</dbReference>
<dbReference type="GO" id="GO:0005634">
    <property type="term" value="C:nucleus"/>
    <property type="evidence" value="ECO:0007669"/>
    <property type="project" value="UniProtKB-SubCell"/>
</dbReference>
<evidence type="ECO:0000256" key="5">
    <source>
        <dbReference type="ARBA" id="ARBA00022833"/>
    </source>
</evidence>
<organism evidence="9 10">
    <name type="scientific">Rhamnusium bicolor</name>
    <dbReference type="NCBI Taxonomy" id="1586634"/>
    <lineage>
        <taxon>Eukaryota</taxon>
        <taxon>Metazoa</taxon>
        <taxon>Ecdysozoa</taxon>
        <taxon>Arthropoda</taxon>
        <taxon>Hexapoda</taxon>
        <taxon>Insecta</taxon>
        <taxon>Pterygota</taxon>
        <taxon>Neoptera</taxon>
        <taxon>Endopterygota</taxon>
        <taxon>Coleoptera</taxon>
        <taxon>Polyphaga</taxon>
        <taxon>Cucujiformia</taxon>
        <taxon>Chrysomeloidea</taxon>
        <taxon>Cerambycidae</taxon>
        <taxon>Lepturinae</taxon>
        <taxon>Rhagiini</taxon>
        <taxon>Rhamnusium</taxon>
    </lineage>
</organism>
<evidence type="ECO:0000256" key="7">
    <source>
        <dbReference type="PROSITE-ProRule" id="PRU00042"/>
    </source>
</evidence>
<feature type="domain" description="C2H2-type" evidence="8">
    <location>
        <begin position="89"/>
        <end position="116"/>
    </location>
</feature>
<feature type="domain" description="C2H2-type" evidence="8">
    <location>
        <begin position="325"/>
        <end position="352"/>
    </location>
</feature>
<dbReference type="PANTHER" id="PTHR24409:SF295">
    <property type="entry name" value="AZ2-RELATED"/>
    <property type="match status" value="1"/>
</dbReference>
<keyword evidence="4 7" id="KW-0863">Zinc-finger</keyword>
<comment type="caution">
    <text evidence="9">The sequence shown here is derived from an EMBL/GenBank/DDBJ whole genome shotgun (WGS) entry which is preliminary data.</text>
</comment>
<dbReference type="GO" id="GO:0008270">
    <property type="term" value="F:zinc ion binding"/>
    <property type="evidence" value="ECO:0007669"/>
    <property type="project" value="UniProtKB-KW"/>
</dbReference>
<feature type="domain" description="C2H2-type" evidence="8">
    <location>
        <begin position="115"/>
        <end position="142"/>
    </location>
</feature>
<dbReference type="EMBL" id="JANEYF010002516">
    <property type="protein sequence ID" value="KAJ8945365.1"/>
    <property type="molecule type" value="Genomic_DNA"/>
</dbReference>
<dbReference type="SMART" id="SM00355">
    <property type="entry name" value="ZnF_C2H2"/>
    <property type="match status" value="12"/>
</dbReference>
<dbReference type="Proteomes" id="UP001162156">
    <property type="component" value="Unassembled WGS sequence"/>
</dbReference>
<dbReference type="FunFam" id="3.30.160.60:FF:000358">
    <property type="entry name" value="zinc finger protein 24"/>
    <property type="match status" value="1"/>
</dbReference>
<feature type="domain" description="C2H2-type" evidence="8">
    <location>
        <begin position="234"/>
        <end position="266"/>
    </location>
</feature>
<keyword evidence="2" id="KW-0479">Metal-binding</keyword>
<feature type="domain" description="C2H2-type" evidence="8">
    <location>
        <begin position="510"/>
        <end position="537"/>
    </location>
</feature>
<comment type="subcellular location">
    <subcellularLocation>
        <location evidence="1">Nucleus</location>
    </subcellularLocation>
</comment>
<evidence type="ECO:0000256" key="1">
    <source>
        <dbReference type="ARBA" id="ARBA00004123"/>
    </source>
</evidence>
<name>A0AAV8Y1Y5_9CUCU</name>
<protein>
    <recommendedName>
        <fullName evidence="8">C2H2-type domain-containing protein</fullName>
    </recommendedName>
</protein>
<dbReference type="AlphaFoldDB" id="A0AAV8Y1Y5"/>
<evidence type="ECO:0000256" key="4">
    <source>
        <dbReference type="ARBA" id="ARBA00022771"/>
    </source>
</evidence>
<dbReference type="Gene3D" id="3.30.160.60">
    <property type="entry name" value="Classic Zinc Finger"/>
    <property type="match status" value="8"/>
</dbReference>
<feature type="domain" description="C2H2-type" evidence="8">
    <location>
        <begin position="297"/>
        <end position="324"/>
    </location>
</feature>
<accession>A0AAV8Y1Y5</accession>
<dbReference type="PROSITE" id="PS50157">
    <property type="entry name" value="ZINC_FINGER_C2H2_2"/>
    <property type="match status" value="10"/>
</dbReference>
<feature type="domain" description="C2H2-type" evidence="8">
    <location>
        <begin position="200"/>
        <end position="223"/>
    </location>
</feature>
<dbReference type="InterPro" id="IPR013087">
    <property type="entry name" value="Znf_C2H2_type"/>
</dbReference>
<feature type="domain" description="C2H2-type" evidence="8">
    <location>
        <begin position="441"/>
        <end position="468"/>
    </location>
</feature>
<keyword evidence="3" id="KW-0677">Repeat</keyword>
<feature type="domain" description="C2H2-type" evidence="8">
    <location>
        <begin position="172"/>
        <end position="199"/>
    </location>
</feature>
<dbReference type="FunFam" id="3.30.160.60:FF:000512">
    <property type="entry name" value="zinc finger protein 197 isoform X1"/>
    <property type="match status" value="1"/>
</dbReference>
<evidence type="ECO:0000256" key="3">
    <source>
        <dbReference type="ARBA" id="ARBA00022737"/>
    </source>
</evidence>
<gene>
    <name evidence="9" type="ORF">NQ314_009266</name>
</gene>
<dbReference type="SUPFAM" id="SSF57667">
    <property type="entry name" value="beta-beta-alpha zinc fingers"/>
    <property type="match status" value="6"/>
</dbReference>
<feature type="non-terminal residue" evidence="9">
    <location>
        <position position="539"/>
    </location>
</feature>
<keyword evidence="6" id="KW-0539">Nucleus</keyword>
<evidence type="ECO:0000313" key="10">
    <source>
        <dbReference type="Proteomes" id="UP001162156"/>
    </source>
</evidence>
<feature type="domain" description="C2H2-type" evidence="8">
    <location>
        <begin position="269"/>
        <end position="296"/>
    </location>
</feature>
<dbReference type="PROSITE" id="PS00028">
    <property type="entry name" value="ZINC_FINGER_C2H2_1"/>
    <property type="match status" value="10"/>
</dbReference>
<dbReference type="PANTHER" id="PTHR24409">
    <property type="entry name" value="ZINC FINGER PROTEIN 142"/>
    <property type="match status" value="1"/>
</dbReference>
<dbReference type="GO" id="GO:0000977">
    <property type="term" value="F:RNA polymerase II transcription regulatory region sequence-specific DNA binding"/>
    <property type="evidence" value="ECO:0007669"/>
    <property type="project" value="TreeGrafter"/>
</dbReference>
<dbReference type="InterPro" id="IPR036236">
    <property type="entry name" value="Znf_C2H2_sf"/>
</dbReference>
<evidence type="ECO:0000256" key="6">
    <source>
        <dbReference type="ARBA" id="ARBA00023242"/>
    </source>
</evidence>
<proteinExistence type="predicted"/>
<reference evidence="9" key="1">
    <citation type="journal article" date="2023" name="Insect Mol. Biol.">
        <title>Genome sequencing provides insights into the evolution of gene families encoding plant cell wall-degrading enzymes in longhorned beetles.</title>
        <authorList>
            <person name="Shin N.R."/>
            <person name="Okamura Y."/>
            <person name="Kirsch R."/>
            <person name="Pauchet Y."/>
        </authorList>
    </citation>
    <scope>NUCLEOTIDE SEQUENCE</scope>
    <source>
        <strain evidence="9">RBIC_L_NR</strain>
    </source>
</reference>